<organism evidence="1 2">
    <name type="scientific">Paenibacillus filicis</name>
    <dbReference type="NCBI Taxonomy" id="669464"/>
    <lineage>
        <taxon>Bacteria</taxon>
        <taxon>Bacillati</taxon>
        <taxon>Bacillota</taxon>
        <taxon>Bacilli</taxon>
        <taxon>Bacillales</taxon>
        <taxon>Paenibacillaceae</taxon>
        <taxon>Paenibacillus</taxon>
    </lineage>
</organism>
<evidence type="ECO:0000313" key="2">
    <source>
        <dbReference type="Proteomes" id="UP001469365"/>
    </source>
</evidence>
<comment type="caution">
    <text evidence="1">The sequence shown here is derived from an EMBL/GenBank/DDBJ whole genome shotgun (WGS) entry which is preliminary data.</text>
</comment>
<proteinExistence type="predicted"/>
<sequence length="125" mass="14492">MKKKTRKIIVNEKEYLYLINSRYHQHISRITLKISLKGAKSLTCTYLFDTWDDPITGSPLLVGVSLKNLETNNIENFNLHYPKTIREFVLYSLKNGWSGENVIEFKNGLEIISEMGYDISALKPH</sequence>
<gene>
    <name evidence="1" type="ORF">WMW72_34985</name>
</gene>
<keyword evidence="2" id="KW-1185">Reference proteome</keyword>
<reference evidence="1 2" key="1">
    <citation type="submission" date="2024-04" db="EMBL/GenBank/DDBJ databases">
        <title>draft genome sequnece of Paenibacillus filicis.</title>
        <authorList>
            <person name="Kim D.-U."/>
        </authorList>
    </citation>
    <scope>NUCLEOTIDE SEQUENCE [LARGE SCALE GENOMIC DNA]</scope>
    <source>
        <strain evidence="1 2">KACC14197</strain>
    </source>
</reference>
<accession>A0ABU9DW59</accession>
<protein>
    <submittedName>
        <fullName evidence="1">Uncharacterized protein</fullName>
    </submittedName>
</protein>
<dbReference type="Proteomes" id="UP001469365">
    <property type="component" value="Unassembled WGS sequence"/>
</dbReference>
<dbReference type="EMBL" id="JBBPCC010000043">
    <property type="protein sequence ID" value="MEK8133084.1"/>
    <property type="molecule type" value="Genomic_DNA"/>
</dbReference>
<dbReference type="RefSeq" id="WP_341420213.1">
    <property type="nucleotide sequence ID" value="NZ_JBBPCC010000043.1"/>
</dbReference>
<evidence type="ECO:0000313" key="1">
    <source>
        <dbReference type="EMBL" id="MEK8133084.1"/>
    </source>
</evidence>
<name>A0ABU9DW59_9BACL</name>